<dbReference type="InterPro" id="IPR029044">
    <property type="entry name" value="Nucleotide-diphossugar_trans"/>
</dbReference>
<dbReference type="EMBL" id="LNQM01000001">
    <property type="protein sequence ID" value="KSU78676.1"/>
    <property type="molecule type" value="Genomic_DNA"/>
</dbReference>
<evidence type="ECO:0000313" key="3">
    <source>
        <dbReference type="Proteomes" id="UP000053199"/>
    </source>
</evidence>
<dbReference type="InterPro" id="IPR055259">
    <property type="entry name" value="YkvP/CgeB_Glyco_trans-like"/>
</dbReference>
<dbReference type="GO" id="GO:0016740">
    <property type="term" value="F:transferase activity"/>
    <property type="evidence" value="ECO:0007669"/>
    <property type="project" value="UniProtKB-KW"/>
</dbReference>
<name>A0A0V8IVB2_9MICC</name>
<feature type="domain" description="Spore protein YkvP/CgeB glycosyl transferase-like" evidence="1">
    <location>
        <begin position="280"/>
        <end position="394"/>
    </location>
</feature>
<keyword evidence="2" id="KW-0808">Transferase</keyword>
<comment type="caution">
    <text evidence="2">The sequence shown here is derived from an EMBL/GenBank/DDBJ whole genome shotgun (WGS) entry which is preliminary data.</text>
</comment>
<dbReference type="SUPFAM" id="SSF53756">
    <property type="entry name" value="UDP-Glycosyltransferase/glycogen phosphorylase"/>
    <property type="match status" value="1"/>
</dbReference>
<dbReference type="Pfam" id="PF13524">
    <property type="entry name" value="Glyco_trans_1_2"/>
    <property type="match status" value="1"/>
</dbReference>
<dbReference type="AlphaFoldDB" id="A0A0V8IVB2"/>
<evidence type="ECO:0000313" key="2">
    <source>
        <dbReference type="EMBL" id="KSU78676.1"/>
    </source>
</evidence>
<dbReference type="CDD" id="cd00761">
    <property type="entry name" value="Glyco_tranf_GTA_type"/>
    <property type="match status" value="1"/>
</dbReference>
<evidence type="ECO:0000259" key="1">
    <source>
        <dbReference type="Pfam" id="PF13524"/>
    </source>
</evidence>
<keyword evidence="3" id="KW-1185">Reference proteome</keyword>
<dbReference type="Gene3D" id="3.90.550.10">
    <property type="entry name" value="Spore Coat Polysaccharide Biosynthesis Protein SpsA, Chain A"/>
    <property type="match status" value="1"/>
</dbReference>
<dbReference type="RefSeq" id="WP_058266303.1">
    <property type="nucleotide sequence ID" value="NZ_FMAZ01000001.1"/>
</dbReference>
<gene>
    <name evidence="2" type="ORF">AS031_01070</name>
</gene>
<dbReference type="SUPFAM" id="SSF53448">
    <property type="entry name" value="Nucleotide-diphospho-sugar transferases"/>
    <property type="match status" value="1"/>
</dbReference>
<protein>
    <submittedName>
        <fullName evidence="2">Glycosyltransferase</fullName>
    </submittedName>
</protein>
<reference evidence="2 3" key="1">
    <citation type="journal article" date="2014" name="Arch. Microbiol.">
        <title>Arthrobacter enclensis sp. nov., isolated from sediment sample.</title>
        <authorList>
            <person name="Dastager S.G."/>
            <person name="Liu Q."/>
            <person name="Tang S.K."/>
            <person name="Krishnamurthi S."/>
            <person name="Lee J.C."/>
            <person name="Li W.J."/>
        </authorList>
    </citation>
    <scope>NUCLEOTIDE SEQUENCE [LARGE SCALE GENOMIC DNA]</scope>
    <source>
        <strain evidence="2 3">NIO-1008</strain>
    </source>
</reference>
<accession>A0A0V8IVB2</accession>
<sequence length="634" mass="70844">MAVIKTIRTAAWHFRSGGPAQVGEWLRRRRIEDAAGRSGSVTAARAKSRRNYGQAVSFAPYRVPDRQPRRQDLTVGVILDDFSASAFSFEWNLLVLQKDEWHRQLAETRIDFLFVESAWNGNKGSWKYQLTGSSGPKPEFLALMQWCREHSIPTVFWNKEDPPHYADFLPAAKQFDVVFTSDSGRIPFYESDLGHDRVQTLPFAAQPALHNPIRISTDRHSRGVAFAGMYFAHKYPERRQQMDMLLAAARSVGSHDGPELEIFSRQLGGDSNYQFPVPFSEHVVGSLDYAQMLTAYRSYKVFLNVNSVVGSPSMCARRIFEITASGTPVVSAPSAAIAHFFEPDEVLVATSEEQAHHQIRMLARSPELNDRVVHKGQRQIWKAHTYAHRAEAVVAAVLPERSSAVALPSVSALVSTFRSQQLQHVFATVGSQRGVDVELVLLTHGFVADMDEINALAERYGVDRYQVLTAKRDLPLGACLNLCVGAAAGEVLSKMDDDDYYGPNYLADLLHALEYSQADVVGKLAHYMHFASNKATILRMKHLEHTFGRTVMGPTITGRRDVFRAHPFEPLNRGEDTAFLKAVTSAGGRVYASDRYNFCQMRHSDGHTWDVSEEELAASGEIAFFGDPAEHLDV</sequence>
<proteinExistence type="predicted"/>
<dbReference type="Proteomes" id="UP000053199">
    <property type="component" value="Unassembled WGS sequence"/>
</dbReference>
<organism evidence="2 3">
    <name type="scientific">Pseudarthrobacter enclensis</name>
    <dbReference type="NCBI Taxonomy" id="993070"/>
    <lineage>
        <taxon>Bacteria</taxon>
        <taxon>Bacillati</taxon>
        <taxon>Actinomycetota</taxon>
        <taxon>Actinomycetes</taxon>
        <taxon>Micrococcales</taxon>
        <taxon>Micrococcaceae</taxon>
        <taxon>Pseudarthrobacter</taxon>
    </lineage>
</organism>
<dbReference type="STRING" id="993070.AS031_01070"/>
<dbReference type="Gene3D" id="3.40.50.2000">
    <property type="entry name" value="Glycogen Phosphorylase B"/>
    <property type="match status" value="1"/>
</dbReference>
<dbReference type="OrthoDB" id="6713581at2"/>